<dbReference type="EMBL" id="JAWDJW010006512">
    <property type="protein sequence ID" value="KAK3064440.1"/>
    <property type="molecule type" value="Genomic_DNA"/>
</dbReference>
<sequence>TINTSIPTRWHRPYSTDCTTMNAHTTWGDMHIVRELPETDVDLANKEGCVDMDYLPLPNLKKYIHPLFDQKQFINT</sequence>
<name>A0ACC3DAJ3_9PEZI</name>
<gene>
    <name evidence="1" type="ORF">LTS18_007174</name>
</gene>
<accession>A0ACC3DAJ3</accession>
<keyword evidence="2" id="KW-1185">Reference proteome</keyword>
<reference evidence="1" key="1">
    <citation type="submission" date="2024-09" db="EMBL/GenBank/DDBJ databases">
        <title>Black Yeasts Isolated from many extreme environments.</title>
        <authorList>
            <person name="Coleine C."/>
            <person name="Stajich J.E."/>
            <person name="Selbmann L."/>
        </authorList>
    </citation>
    <scope>NUCLEOTIDE SEQUENCE</scope>
    <source>
        <strain evidence="1">CCFEE 5737</strain>
    </source>
</reference>
<evidence type="ECO:0000313" key="1">
    <source>
        <dbReference type="EMBL" id="KAK3064440.1"/>
    </source>
</evidence>
<feature type="non-terminal residue" evidence="1">
    <location>
        <position position="1"/>
    </location>
</feature>
<evidence type="ECO:0000313" key="2">
    <source>
        <dbReference type="Proteomes" id="UP001186974"/>
    </source>
</evidence>
<comment type="caution">
    <text evidence="1">The sequence shown here is derived from an EMBL/GenBank/DDBJ whole genome shotgun (WGS) entry which is preliminary data.</text>
</comment>
<organism evidence="1 2">
    <name type="scientific">Coniosporium uncinatum</name>
    <dbReference type="NCBI Taxonomy" id="93489"/>
    <lineage>
        <taxon>Eukaryota</taxon>
        <taxon>Fungi</taxon>
        <taxon>Dikarya</taxon>
        <taxon>Ascomycota</taxon>
        <taxon>Pezizomycotina</taxon>
        <taxon>Dothideomycetes</taxon>
        <taxon>Dothideomycetes incertae sedis</taxon>
        <taxon>Coniosporium</taxon>
    </lineage>
</organism>
<protein>
    <submittedName>
        <fullName evidence="1">Uncharacterized protein</fullName>
    </submittedName>
</protein>
<dbReference type="Proteomes" id="UP001186974">
    <property type="component" value="Unassembled WGS sequence"/>
</dbReference>
<proteinExistence type="predicted"/>